<dbReference type="EMBL" id="CP084167">
    <property type="protein sequence ID" value="UJG44492.1"/>
    <property type="molecule type" value="Genomic_DNA"/>
</dbReference>
<feature type="transmembrane region" description="Helical" evidence="5">
    <location>
        <begin position="290"/>
        <end position="315"/>
    </location>
</feature>
<dbReference type="GO" id="GO:0016020">
    <property type="term" value="C:membrane"/>
    <property type="evidence" value="ECO:0007669"/>
    <property type="project" value="UniProtKB-SubCell"/>
</dbReference>
<feature type="transmembrane region" description="Helical" evidence="5">
    <location>
        <begin position="198"/>
        <end position="219"/>
    </location>
</feature>
<protein>
    <submittedName>
        <fullName evidence="7">ABC transporter permease</fullName>
    </submittedName>
</protein>
<evidence type="ECO:0000256" key="4">
    <source>
        <dbReference type="ARBA" id="ARBA00023136"/>
    </source>
</evidence>
<comment type="subcellular location">
    <subcellularLocation>
        <location evidence="1">Membrane</location>
        <topology evidence="1">Multi-pass membrane protein</topology>
    </subcellularLocation>
</comment>
<gene>
    <name evidence="7" type="ORF">K9W46_04765</name>
</gene>
<evidence type="ECO:0000256" key="1">
    <source>
        <dbReference type="ARBA" id="ARBA00004141"/>
    </source>
</evidence>
<feature type="domain" description="ABC-2 type transporter transmembrane" evidence="6">
    <location>
        <begin position="33"/>
        <end position="395"/>
    </location>
</feature>
<evidence type="ECO:0000256" key="2">
    <source>
        <dbReference type="ARBA" id="ARBA00022692"/>
    </source>
</evidence>
<evidence type="ECO:0000313" key="7">
    <source>
        <dbReference type="EMBL" id="UJG44492.1"/>
    </source>
</evidence>
<dbReference type="InterPro" id="IPR013525">
    <property type="entry name" value="ABC2_TM"/>
</dbReference>
<feature type="transmembrane region" description="Helical" evidence="5">
    <location>
        <begin position="376"/>
        <end position="396"/>
    </location>
</feature>
<keyword evidence="2 5" id="KW-0812">Transmembrane</keyword>
<dbReference type="Pfam" id="PF12698">
    <property type="entry name" value="ABC2_membrane_3"/>
    <property type="match status" value="1"/>
</dbReference>
<evidence type="ECO:0000256" key="5">
    <source>
        <dbReference type="SAM" id="Phobius"/>
    </source>
</evidence>
<feature type="transmembrane region" description="Helical" evidence="5">
    <location>
        <begin position="240"/>
        <end position="270"/>
    </location>
</feature>
<dbReference type="AlphaFoldDB" id="A0A9Y1BT49"/>
<reference evidence="7" key="1">
    <citation type="journal article" date="2022" name="Nat. Microbiol.">
        <title>Unique mobile elements and scalable gene flow at the prokaryote-eukaryote boundary revealed by circularized Asgard archaea genomes.</title>
        <authorList>
            <person name="Wu F."/>
            <person name="Speth D.R."/>
            <person name="Philosof A."/>
            <person name="Cremiere A."/>
            <person name="Narayanan A."/>
            <person name="Barco R.A."/>
            <person name="Connon S.A."/>
            <person name="Amend J.P."/>
            <person name="Antoshechkin I.A."/>
            <person name="Orphan V.J."/>
        </authorList>
    </citation>
    <scope>NUCLEOTIDE SEQUENCE</scope>
    <source>
        <strain evidence="7">PR6</strain>
    </source>
</reference>
<organism evidence="7">
    <name type="scientific">Candidatus Heimdallarchaeum endolithica</name>
    <dbReference type="NCBI Taxonomy" id="2876572"/>
    <lineage>
        <taxon>Archaea</taxon>
        <taxon>Promethearchaeati</taxon>
        <taxon>Candidatus Heimdallarchaeota</taxon>
        <taxon>Candidatus Heimdallarchaeia (ex Rinke et al. 2021) (nom. nud.)</taxon>
        <taxon>Candidatus Heimdallarchaeales</taxon>
        <taxon>Candidatus Heimdallarchaeaceae</taxon>
        <taxon>Candidatus Heimdallarchaeum</taxon>
    </lineage>
</organism>
<dbReference type="Proteomes" id="UP001200513">
    <property type="component" value="Chromosome"/>
</dbReference>
<feature type="transmembrane region" description="Helical" evidence="5">
    <location>
        <begin position="34"/>
        <end position="56"/>
    </location>
</feature>
<accession>A0A9Y1BT49</accession>
<feature type="transmembrane region" description="Helical" evidence="5">
    <location>
        <begin position="327"/>
        <end position="356"/>
    </location>
</feature>
<dbReference type="GO" id="GO:0140359">
    <property type="term" value="F:ABC-type transporter activity"/>
    <property type="evidence" value="ECO:0007669"/>
    <property type="project" value="InterPro"/>
</dbReference>
<evidence type="ECO:0000256" key="3">
    <source>
        <dbReference type="ARBA" id="ARBA00022989"/>
    </source>
</evidence>
<sequence>MQKSKKTLNKKSLNLQQFKAILKKDLSLLFRKKIAFFIFGGPFLLMFFMFILPTLFSTSTTLNLLIYNEDQGYMEQNIGNQIVLLLSQYYSSNDSHVSVILVDNYSAILKTEDLGLYIPSNFSTLAFTSSPSLYVVDTQQTISSQTQISIIYNICQKVMTSAIANRTIPDIQTVQVSPTSGTGEQSLSVKASIIAYPLGYMIFLLIALNSSSNSLIGFAREKRMRTMEIMLAYTINHRSLIISKVITGVVASVGSTLSYFLGIGAATLVINRNSDTNFFNIFSLNFKLLGFWDVLLVILSVIIALFLSTLMTMAVDCNLTREASERLSPLISIGFSFFFYFLIIVNPFAFSTALIINPFYWPYRLVLLVVSKKFTFEVAIYIVEIISLTLILVYLATKGIEKEKNLYLE</sequence>
<name>A0A9Y1BT49_9ARCH</name>
<proteinExistence type="predicted"/>
<evidence type="ECO:0000259" key="6">
    <source>
        <dbReference type="Pfam" id="PF12698"/>
    </source>
</evidence>
<keyword evidence="4 5" id="KW-0472">Membrane</keyword>
<keyword evidence="3 5" id="KW-1133">Transmembrane helix</keyword>